<dbReference type="EMBL" id="MU855378">
    <property type="protein sequence ID" value="KAK3904910.1"/>
    <property type="molecule type" value="Genomic_DNA"/>
</dbReference>
<keyword evidence="10" id="KW-1185">Reference proteome</keyword>
<sequence>DEYLLSLATLIALKVMGWYAAAAADTPPATPPSPPPPPPPPPALSNPWSTTTRPSTGSNSGSASPTPSPASAGGGGIGMAEQVLRVPATVGNYLVAGQHQGRMAAQLVLSELHRVQRIVNVLSERLEGVRVRAGEGRGLPFKANAGDGVVGVPGRVAPFSGQTFGLLEQDLRKRLRVLSSETIDVLRRA</sequence>
<dbReference type="GO" id="GO:0045122">
    <property type="term" value="P:aflatoxin biosynthetic process"/>
    <property type="evidence" value="ECO:0007669"/>
    <property type="project" value="InterPro"/>
</dbReference>
<feature type="chain" id="PRO_5042984533" description="Aflatoxin regulatory protein domain-containing protein" evidence="7">
    <location>
        <begin position="24"/>
        <end position="189"/>
    </location>
</feature>
<dbReference type="GO" id="GO:0046872">
    <property type="term" value="F:metal ion binding"/>
    <property type="evidence" value="ECO:0007669"/>
    <property type="project" value="UniProtKB-KW"/>
</dbReference>
<organism evidence="9 10">
    <name type="scientific">Staphylotrichum tortipilum</name>
    <dbReference type="NCBI Taxonomy" id="2831512"/>
    <lineage>
        <taxon>Eukaryota</taxon>
        <taxon>Fungi</taxon>
        <taxon>Dikarya</taxon>
        <taxon>Ascomycota</taxon>
        <taxon>Pezizomycotina</taxon>
        <taxon>Sordariomycetes</taxon>
        <taxon>Sordariomycetidae</taxon>
        <taxon>Sordariales</taxon>
        <taxon>Chaetomiaceae</taxon>
        <taxon>Staphylotrichum</taxon>
    </lineage>
</organism>
<evidence type="ECO:0000256" key="2">
    <source>
        <dbReference type="ARBA" id="ARBA00023015"/>
    </source>
</evidence>
<name>A0AAN6RVV0_9PEZI</name>
<dbReference type="InterPro" id="IPR013700">
    <property type="entry name" value="AflR"/>
</dbReference>
<evidence type="ECO:0000256" key="4">
    <source>
        <dbReference type="ARBA" id="ARBA00023163"/>
    </source>
</evidence>
<feature type="signal peptide" evidence="7">
    <location>
        <begin position="1"/>
        <end position="23"/>
    </location>
</feature>
<feature type="non-terminal residue" evidence="9">
    <location>
        <position position="1"/>
    </location>
</feature>
<evidence type="ECO:0000256" key="7">
    <source>
        <dbReference type="SAM" id="SignalP"/>
    </source>
</evidence>
<comment type="caution">
    <text evidence="9">The sequence shown here is derived from an EMBL/GenBank/DDBJ whole genome shotgun (WGS) entry which is preliminary data.</text>
</comment>
<keyword evidence="7" id="KW-0732">Signal</keyword>
<keyword evidence="4" id="KW-0804">Transcription</keyword>
<feature type="compositionally biased region" description="Pro residues" evidence="6">
    <location>
        <begin position="28"/>
        <end position="44"/>
    </location>
</feature>
<proteinExistence type="predicted"/>
<evidence type="ECO:0000313" key="10">
    <source>
        <dbReference type="Proteomes" id="UP001303889"/>
    </source>
</evidence>
<feature type="domain" description="Aflatoxin regulatory protein" evidence="8">
    <location>
        <begin position="1"/>
        <end position="34"/>
    </location>
</feature>
<evidence type="ECO:0000313" key="9">
    <source>
        <dbReference type="EMBL" id="KAK3904910.1"/>
    </source>
</evidence>
<feature type="compositionally biased region" description="Low complexity" evidence="6">
    <location>
        <begin position="54"/>
        <end position="71"/>
    </location>
</feature>
<dbReference type="Proteomes" id="UP001303889">
    <property type="component" value="Unassembled WGS sequence"/>
</dbReference>
<reference evidence="9" key="1">
    <citation type="journal article" date="2023" name="Mol. Phylogenet. Evol.">
        <title>Genome-scale phylogeny and comparative genomics of the fungal order Sordariales.</title>
        <authorList>
            <person name="Hensen N."/>
            <person name="Bonometti L."/>
            <person name="Westerberg I."/>
            <person name="Brannstrom I.O."/>
            <person name="Guillou S."/>
            <person name="Cros-Aarteil S."/>
            <person name="Calhoun S."/>
            <person name="Haridas S."/>
            <person name="Kuo A."/>
            <person name="Mondo S."/>
            <person name="Pangilinan J."/>
            <person name="Riley R."/>
            <person name="LaButti K."/>
            <person name="Andreopoulos B."/>
            <person name="Lipzen A."/>
            <person name="Chen C."/>
            <person name="Yan M."/>
            <person name="Daum C."/>
            <person name="Ng V."/>
            <person name="Clum A."/>
            <person name="Steindorff A."/>
            <person name="Ohm R.A."/>
            <person name="Martin F."/>
            <person name="Silar P."/>
            <person name="Natvig D.O."/>
            <person name="Lalanne C."/>
            <person name="Gautier V."/>
            <person name="Ament-Velasquez S.L."/>
            <person name="Kruys A."/>
            <person name="Hutchinson M.I."/>
            <person name="Powell A.J."/>
            <person name="Barry K."/>
            <person name="Miller A.N."/>
            <person name="Grigoriev I.V."/>
            <person name="Debuchy R."/>
            <person name="Gladieux P."/>
            <person name="Hiltunen Thoren M."/>
            <person name="Johannesson H."/>
        </authorList>
    </citation>
    <scope>NUCLEOTIDE SEQUENCE</scope>
    <source>
        <strain evidence="9">CBS 103.79</strain>
    </source>
</reference>
<evidence type="ECO:0000256" key="5">
    <source>
        <dbReference type="ARBA" id="ARBA00023242"/>
    </source>
</evidence>
<protein>
    <recommendedName>
        <fullName evidence="8">Aflatoxin regulatory protein domain-containing protein</fullName>
    </recommendedName>
</protein>
<feature type="region of interest" description="Disordered" evidence="6">
    <location>
        <begin position="24"/>
        <end position="76"/>
    </location>
</feature>
<keyword evidence="5" id="KW-0539">Nucleus</keyword>
<evidence type="ECO:0000256" key="6">
    <source>
        <dbReference type="SAM" id="MobiDB-lite"/>
    </source>
</evidence>
<dbReference type="Pfam" id="PF08493">
    <property type="entry name" value="AflR"/>
    <property type="match status" value="1"/>
</dbReference>
<reference evidence="9" key="2">
    <citation type="submission" date="2023-05" db="EMBL/GenBank/DDBJ databases">
        <authorList>
            <consortium name="Lawrence Berkeley National Laboratory"/>
            <person name="Steindorff A."/>
            <person name="Hensen N."/>
            <person name="Bonometti L."/>
            <person name="Westerberg I."/>
            <person name="Brannstrom I.O."/>
            <person name="Guillou S."/>
            <person name="Cros-Aarteil S."/>
            <person name="Calhoun S."/>
            <person name="Haridas S."/>
            <person name="Kuo A."/>
            <person name="Mondo S."/>
            <person name="Pangilinan J."/>
            <person name="Riley R."/>
            <person name="Labutti K."/>
            <person name="Andreopoulos B."/>
            <person name="Lipzen A."/>
            <person name="Chen C."/>
            <person name="Yanf M."/>
            <person name="Daum C."/>
            <person name="Ng V."/>
            <person name="Clum A."/>
            <person name="Ohm R."/>
            <person name="Martin F."/>
            <person name="Silar P."/>
            <person name="Natvig D."/>
            <person name="Lalanne C."/>
            <person name="Gautier V."/>
            <person name="Ament-Velasquez S.L."/>
            <person name="Kruys A."/>
            <person name="Hutchinson M.I."/>
            <person name="Powell A.J."/>
            <person name="Barry K."/>
            <person name="Miller A.N."/>
            <person name="Grigoriev I.V."/>
            <person name="Debuchy R."/>
            <person name="Gladieux P."/>
            <person name="Thoren M.H."/>
            <person name="Johannesson H."/>
        </authorList>
    </citation>
    <scope>NUCLEOTIDE SEQUENCE</scope>
    <source>
        <strain evidence="9">CBS 103.79</strain>
    </source>
</reference>
<evidence type="ECO:0000259" key="8">
    <source>
        <dbReference type="Pfam" id="PF08493"/>
    </source>
</evidence>
<evidence type="ECO:0000256" key="1">
    <source>
        <dbReference type="ARBA" id="ARBA00022723"/>
    </source>
</evidence>
<keyword evidence="1" id="KW-0479">Metal-binding</keyword>
<keyword evidence="3" id="KW-0238">DNA-binding</keyword>
<dbReference type="GO" id="GO:0006355">
    <property type="term" value="P:regulation of DNA-templated transcription"/>
    <property type="evidence" value="ECO:0007669"/>
    <property type="project" value="InterPro"/>
</dbReference>
<dbReference type="GO" id="GO:0003677">
    <property type="term" value="F:DNA binding"/>
    <property type="evidence" value="ECO:0007669"/>
    <property type="project" value="UniProtKB-KW"/>
</dbReference>
<dbReference type="AlphaFoldDB" id="A0AAN6RVV0"/>
<gene>
    <name evidence="9" type="ORF">C8A05DRAFT_31268</name>
</gene>
<accession>A0AAN6RVV0</accession>
<keyword evidence="2" id="KW-0805">Transcription regulation</keyword>
<evidence type="ECO:0000256" key="3">
    <source>
        <dbReference type="ARBA" id="ARBA00023125"/>
    </source>
</evidence>
<dbReference type="GO" id="GO:0005634">
    <property type="term" value="C:nucleus"/>
    <property type="evidence" value="ECO:0007669"/>
    <property type="project" value="InterPro"/>
</dbReference>